<dbReference type="OMA" id="VALEWIL"/>
<dbReference type="Gramene" id="ERM97533">
    <property type="protein sequence ID" value="ERM97533"/>
    <property type="gene ID" value="AMTR_s03564p00002300"/>
</dbReference>
<evidence type="ECO:0000256" key="7">
    <source>
        <dbReference type="ARBA" id="ARBA00023002"/>
    </source>
</evidence>
<dbReference type="GO" id="GO:0016709">
    <property type="term" value="F:oxidoreductase activity, acting on paired donors, with incorporation or reduction of molecular oxygen, NAD(P)H as one donor, and incorporation of one atom of oxygen"/>
    <property type="evidence" value="ECO:0000318"/>
    <property type="project" value="GO_Central"/>
</dbReference>
<keyword evidence="8 10" id="KW-0408">Iron</keyword>
<keyword evidence="5 10" id="KW-0479">Metal-binding</keyword>
<evidence type="ECO:0000256" key="1">
    <source>
        <dbReference type="ARBA" id="ARBA00001971"/>
    </source>
</evidence>
<dbReference type="OrthoDB" id="3934656at2759"/>
<evidence type="ECO:0000256" key="9">
    <source>
        <dbReference type="ARBA" id="ARBA00023136"/>
    </source>
</evidence>
<protein>
    <recommendedName>
        <fullName evidence="15">Cytochrome P450</fullName>
    </recommendedName>
</protein>
<dbReference type="PANTHER" id="PTHR47947:SF26">
    <property type="entry name" value="CYTOCHROME P450"/>
    <property type="match status" value="1"/>
</dbReference>
<keyword evidence="14" id="KW-1185">Reference proteome</keyword>
<evidence type="ECO:0000256" key="5">
    <source>
        <dbReference type="ARBA" id="ARBA00022723"/>
    </source>
</evidence>
<dbReference type="GO" id="GO:0016020">
    <property type="term" value="C:membrane"/>
    <property type="evidence" value="ECO:0000318"/>
    <property type="project" value="GO_Central"/>
</dbReference>
<dbReference type="SUPFAM" id="SSF48264">
    <property type="entry name" value="Cytochrome P450"/>
    <property type="match status" value="1"/>
</dbReference>
<evidence type="ECO:0000256" key="8">
    <source>
        <dbReference type="ARBA" id="ARBA00023004"/>
    </source>
</evidence>
<dbReference type="InterPro" id="IPR036396">
    <property type="entry name" value="Cyt_P450_sf"/>
</dbReference>
<dbReference type="AlphaFoldDB" id="U5CKZ8"/>
<feature type="binding site" description="axial binding residue" evidence="10">
    <location>
        <position position="466"/>
    </location>
    <ligand>
        <name>heme</name>
        <dbReference type="ChEBI" id="CHEBI:30413"/>
    </ligand>
    <ligandPart>
        <name>Fe</name>
        <dbReference type="ChEBI" id="CHEBI:18248"/>
    </ligandPart>
</feature>
<keyword evidence="3 10" id="KW-0349">Heme</keyword>
<keyword evidence="6 12" id="KW-1133">Transmembrane helix</keyword>
<dbReference type="FunFam" id="1.10.630.10:FF:000026">
    <property type="entry name" value="Cytochrome P450 82C4"/>
    <property type="match status" value="1"/>
</dbReference>
<keyword evidence="4 12" id="KW-0812">Transmembrane</keyword>
<sequence>MDTSCFLGGTAQALAASLLVAWVIIGIRLHGTSTKRKTLPEPPGWPLIGHLHLLMGNKPLHRVLASLADHHGLIMKLRMGQKPTVVVSDADIAKECLTTHDRAFAGRPKLAVGRFLGFDYTAFVWASYGPLWQDLRKVCKVELLSTSRLETLSHVRDEETANCIKRLYGVWEAGRKEEGDKVQVGMRAHMVDMVINVIRRMVGGWGSLRLGSKEEVVKFKELVEEVFYVSGLPNLGNVLPLLGWIDLQGSQRTMKKVAKKISAISQLWLDERRQARQAVAVDGEKVTDFLDVMLSLSDDPKIVSLSESTPQRRDMIIKATLLVIVFGATDTSSVTLEWAVAALLSNPEAMRKVKEELNTKIGKERRVEEVDIANLPYLQAVIKETLRLYPPAPILIPHESMEDCMVAGFHMPAGTQLIINAWKIQRDPRWWERPLEFEPERFIGSKVDMKGQHFQFLPFGAGRRACPGTSLALSILHLALARLLHSFDWHLPLGCSSLDMTEGMGLTSPRASPLEALMEPSLPFELLCEN</sequence>
<comment type="cofactor">
    <cofactor evidence="1 10">
        <name>heme</name>
        <dbReference type="ChEBI" id="CHEBI:30413"/>
    </cofactor>
</comment>
<dbReference type="InterPro" id="IPR002401">
    <property type="entry name" value="Cyt_P450_E_grp-I"/>
</dbReference>
<evidence type="ECO:0000256" key="4">
    <source>
        <dbReference type="ARBA" id="ARBA00022692"/>
    </source>
</evidence>
<keyword evidence="7 11" id="KW-0560">Oxidoreductase</keyword>
<proteinExistence type="inferred from homology"/>
<keyword evidence="9 12" id="KW-0472">Membrane</keyword>
<dbReference type="EMBL" id="KI396195">
    <property type="protein sequence ID" value="ERM97533.1"/>
    <property type="molecule type" value="Genomic_DNA"/>
</dbReference>
<evidence type="ECO:0000256" key="3">
    <source>
        <dbReference type="ARBA" id="ARBA00022617"/>
    </source>
</evidence>
<evidence type="ECO:0000256" key="12">
    <source>
        <dbReference type="SAM" id="Phobius"/>
    </source>
</evidence>
<evidence type="ECO:0000256" key="6">
    <source>
        <dbReference type="ARBA" id="ARBA00022989"/>
    </source>
</evidence>
<dbReference type="PANTHER" id="PTHR47947">
    <property type="entry name" value="CYTOCHROME P450 82C3-RELATED"/>
    <property type="match status" value="1"/>
</dbReference>
<evidence type="ECO:0000256" key="10">
    <source>
        <dbReference type="PIRSR" id="PIRSR602401-1"/>
    </source>
</evidence>
<accession>U5CKZ8</accession>
<dbReference type="Proteomes" id="UP000017836">
    <property type="component" value="Unassembled WGS sequence"/>
</dbReference>
<dbReference type="KEGG" id="atr:18425513"/>
<dbReference type="PRINTS" id="PR00385">
    <property type="entry name" value="P450"/>
</dbReference>
<feature type="transmembrane region" description="Helical" evidence="12">
    <location>
        <begin position="6"/>
        <end position="27"/>
    </location>
</feature>
<evidence type="ECO:0008006" key="15">
    <source>
        <dbReference type="Google" id="ProtNLM"/>
    </source>
</evidence>
<dbReference type="GO" id="GO:0005506">
    <property type="term" value="F:iron ion binding"/>
    <property type="evidence" value="ECO:0007669"/>
    <property type="project" value="InterPro"/>
</dbReference>
<evidence type="ECO:0000256" key="11">
    <source>
        <dbReference type="RuleBase" id="RU000461"/>
    </source>
</evidence>
<dbReference type="PRINTS" id="PR00463">
    <property type="entry name" value="EP450I"/>
</dbReference>
<dbReference type="Pfam" id="PF00067">
    <property type="entry name" value="p450"/>
    <property type="match status" value="1"/>
</dbReference>
<comment type="subcellular location">
    <subcellularLocation>
        <location evidence="2">Membrane</location>
    </subcellularLocation>
</comment>
<dbReference type="InterPro" id="IPR017972">
    <property type="entry name" value="Cyt_P450_CS"/>
</dbReference>
<evidence type="ECO:0000313" key="13">
    <source>
        <dbReference type="EMBL" id="ERM97533.1"/>
    </source>
</evidence>
<dbReference type="HOGENOM" id="CLU_001570_4_0_1"/>
<reference evidence="14" key="1">
    <citation type="journal article" date="2013" name="Science">
        <title>The Amborella genome and the evolution of flowering plants.</title>
        <authorList>
            <consortium name="Amborella Genome Project"/>
        </authorList>
    </citation>
    <scope>NUCLEOTIDE SEQUENCE [LARGE SCALE GENOMIC DNA]</scope>
</reference>
<dbReference type="PROSITE" id="PS00086">
    <property type="entry name" value="CYTOCHROME_P450"/>
    <property type="match status" value="1"/>
</dbReference>
<dbReference type="eggNOG" id="KOG0156">
    <property type="taxonomic scope" value="Eukaryota"/>
</dbReference>
<dbReference type="InterPro" id="IPR050651">
    <property type="entry name" value="Plant_Cytochrome_P450_Monoox"/>
</dbReference>
<dbReference type="GO" id="GO:0020037">
    <property type="term" value="F:heme binding"/>
    <property type="evidence" value="ECO:0007669"/>
    <property type="project" value="InterPro"/>
</dbReference>
<dbReference type="InterPro" id="IPR001128">
    <property type="entry name" value="Cyt_P450"/>
</dbReference>
<gene>
    <name evidence="13" type="ORF">AMTR_s03564p00002300</name>
</gene>
<evidence type="ECO:0000313" key="14">
    <source>
        <dbReference type="Proteomes" id="UP000017836"/>
    </source>
</evidence>
<organism evidence="13 14">
    <name type="scientific">Amborella trichopoda</name>
    <dbReference type="NCBI Taxonomy" id="13333"/>
    <lineage>
        <taxon>Eukaryota</taxon>
        <taxon>Viridiplantae</taxon>
        <taxon>Streptophyta</taxon>
        <taxon>Embryophyta</taxon>
        <taxon>Tracheophyta</taxon>
        <taxon>Spermatophyta</taxon>
        <taxon>Magnoliopsida</taxon>
        <taxon>Amborellales</taxon>
        <taxon>Amborellaceae</taxon>
        <taxon>Amborella</taxon>
    </lineage>
</organism>
<name>U5CKZ8_AMBTC</name>
<keyword evidence="11" id="KW-0503">Monooxygenase</keyword>
<comment type="similarity">
    <text evidence="11">Belongs to the cytochrome P450 family.</text>
</comment>
<dbReference type="Gene3D" id="1.10.630.10">
    <property type="entry name" value="Cytochrome P450"/>
    <property type="match status" value="1"/>
</dbReference>
<evidence type="ECO:0000256" key="2">
    <source>
        <dbReference type="ARBA" id="ARBA00004370"/>
    </source>
</evidence>